<keyword evidence="3 7" id="KW-0812">Transmembrane</keyword>
<feature type="transmembrane region" description="Helical" evidence="7">
    <location>
        <begin position="141"/>
        <end position="160"/>
    </location>
</feature>
<evidence type="ECO:0000256" key="2">
    <source>
        <dbReference type="ARBA" id="ARBA00022475"/>
    </source>
</evidence>
<dbReference type="Pfam" id="PF10035">
    <property type="entry name" value="DUF2179"/>
    <property type="match status" value="1"/>
</dbReference>
<keyword evidence="5 7" id="KW-0472">Membrane</keyword>
<dbReference type="InterPro" id="IPR019264">
    <property type="entry name" value="DUF2179"/>
</dbReference>
<comment type="subcellular location">
    <subcellularLocation>
        <location evidence="1">Cell membrane</location>
        <topology evidence="1">Multi-pass membrane protein</topology>
    </subcellularLocation>
</comment>
<evidence type="ECO:0000256" key="3">
    <source>
        <dbReference type="ARBA" id="ARBA00022692"/>
    </source>
</evidence>
<evidence type="ECO:0000256" key="7">
    <source>
        <dbReference type="SAM" id="Phobius"/>
    </source>
</evidence>
<dbReference type="InterPro" id="IPR051461">
    <property type="entry name" value="UPF0750_membrane"/>
</dbReference>
<feature type="transmembrane region" description="Helical" evidence="7">
    <location>
        <begin position="212"/>
        <end position="232"/>
    </location>
</feature>
<dbReference type="Gene3D" id="3.30.70.120">
    <property type="match status" value="1"/>
</dbReference>
<feature type="transmembrane region" description="Helical" evidence="7">
    <location>
        <begin position="172"/>
        <end position="191"/>
    </location>
</feature>
<dbReference type="InterPro" id="IPR003740">
    <property type="entry name" value="YitT"/>
</dbReference>
<reference evidence="9" key="2">
    <citation type="submission" date="2021-04" db="EMBL/GenBank/DDBJ databases">
        <authorList>
            <person name="Gilroy R."/>
        </authorList>
    </citation>
    <scope>NUCLEOTIDE SEQUENCE</scope>
    <source>
        <strain evidence="9">ChiHecolR3B27-1887</strain>
    </source>
</reference>
<gene>
    <name evidence="9" type="ORF">IAA22_02135</name>
</gene>
<dbReference type="AlphaFoldDB" id="A0A9D2DJ12"/>
<feature type="transmembrane region" description="Helical" evidence="7">
    <location>
        <begin position="119"/>
        <end position="136"/>
    </location>
</feature>
<feature type="domain" description="DUF2179" evidence="8">
    <location>
        <begin position="286"/>
        <end position="340"/>
    </location>
</feature>
<organism evidence="9 10">
    <name type="scientific">Candidatus Olsenella stercoravium</name>
    <dbReference type="NCBI Taxonomy" id="2838713"/>
    <lineage>
        <taxon>Bacteria</taxon>
        <taxon>Bacillati</taxon>
        <taxon>Actinomycetota</taxon>
        <taxon>Coriobacteriia</taxon>
        <taxon>Coriobacteriales</taxon>
        <taxon>Atopobiaceae</taxon>
        <taxon>Olsenella</taxon>
    </lineage>
</organism>
<evidence type="ECO:0000256" key="4">
    <source>
        <dbReference type="ARBA" id="ARBA00022989"/>
    </source>
</evidence>
<evidence type="ECO:0000256" key="1">
    <source>
        <dbReference type="ARBA" id="ARBA00004651"/>
    </source>
</evidence>
<evidence type="ECO:0000256" key="6">
    <source>
        <dbReference type="SAM" id="MobiDB-lite"/>
    </source>
</evidence>
<keyword evidence="4 7" id="KW-1133">Transmembrane helix</keyword>
<keyword evidence="2" id="KW-1003">Cell membrane</keyword>
<dbReference type="GO" id="GO:0005886">
    <property type="term" value="C:plasma membrane"/>
    <property type="evidence" value="ECO:0007669"/>
    <property type="project" value="UniProtKB-SubCell"/>
</dbReference>
<name>A0A9D2DJ12_9ACTN</name>
<reference evidence="9" key="1">
    <citation type="journal article" date="2021" name="PeerJ">
        <title>Extensive microbial diversity within the chicken gut microbiome revealed by metagenomics and culture.</title>
        <authorList>
            <person name="Gilroy R."/>
            <person name="Ravi A."/>
            <person name="Getino M."/>
            <person name="Pursley I."/>
            <person name="Horton D.L."/>
            <person name="Alikhan N.F."/>
            <person name="Baker D."/>
            <person name="Gharbi K."/>
            <person name="Hall N."/>
            <person name="Watson M."/>
            <person name="Adriaenssens E.M."/>
            <person name="Foster-Nyarko E."/>
            <person name="Jarju S."/>
            <person name="Secka A."/>
            <person name="Antonio M."/>
            <person name="Oren A."/>
            <person name="Chaudhuri R.R."/>
            <person name="La Ragione R."/>
            <person name="Hildebrand F."/>
            <person name="Pallen M.J."/>
        </authorList>
    </citation>
    <scope>NUCLEOTIDE SEQUENCE</scope>
    <source>
        <strain evidence="9">ChiHecolR3B27-1887</strain>
    </source>
</reference>
<evidence type="ECO:0000259" key="8">
    <source>
        <dbReference type="Pfam" id="PF10035"/>
    </source>
</evidence>
<dbReference type="CDD" id="cd16380">
    <property type="entry name" value="YitT_C"/>
    <property type="match status" value="1"/>
</dbReference>
<dbReference type="Proteomes" id="UP000824029">
    <property type="component" value="Unassembled WGS sequence"/>
</dbReference>
<feature type="region of interest" description="Disordered" evidence="6">
    <location>
        <begin position="1"/>
        <end position="32"/>
    </location>
</feature>
<comment type="caution">
    <text evidence="9">The sequence shown here is derived from an EMBL/GenBank/DDBJ whole genome shotgun (WGS) entry which is preliminary data.</text>
</comment>
<dbReference type="EMBL" id="DXBZ01000042">
    <property type="protein sequence ID" value="HIZ17898.1"/>
    <property type="molecule type" value="Genomic_DNA"/>
</dbReference>
<evidence type="ECO:0000313" key="9">
    <source>
        <dbReference type="EMBL" id="HIZ17898.1"/>
    </source>
</evidence>
<sequence length="346" mass="36959">MLKRIRRTRSAGARMRTADEEELSRVHVDPDSAPPAYEGSAVIQAADLQTPEEARESERAISRRDAPGTLRLVVALNVGVILCALAYVLFQGPSSLAIGGASGLSIVLSSAVPGLPNDVALWIVNAVLVVVGLVFVERRAVVWSVVASVALSAYVSLIQWLIPVTASLTGDLWLDLCCTVLLVALGNAIAYNAGASTGGMEIVVMALARHTSLPVGHAVTVANGGIVCAGVVLYGPRVGLYCVLGLLVQTVVVNGVLNDLKQHKVCTVICRWPARVEEFLVRELSRTATITRGYGAYSGREVSVIMTVLTRAEATRLEKYLREIDPDAFVTYVNTSQITGHGFRWV</sequence>
<feature type="transmembrane region" description="Helical" evidence="7">
    <location>
        <begin position="69"/>
        <end position="90"/>
    </location>
</feature>
<accession>A0A9D2DJ12</accession>
<dbReference type="PANTHER" id="PTHR33545:SF9">
    <property type="entry name" value="UPF0750 MEMBRANE PROTEIN YITE"/>
    <property type="match status" value="1"/>
</dbReference>
<evidence type="ECO:0000313" key="10">
    <source>
        <dbReference type="Proteomes" id="UP000824029"/>
    </source>
</evidence>
<protein>
    <submittedName>
        <fullName evidence="9">YitT family protein</fullName>
    </submittedName>
</protein>
<evidence type="ECO:0000256" key="5">
    <source>
        <dbReference type="ARBA" id="ARBA00023136"/>
    </source>
</evidence>
<dbReference type="InterPro" id="IPR015867">
    <property type="entry name" value="N-reg_PII/ATP_PRibTrfase_C"/>
</dbReference>
<dbReference type="Pfam" id="PF02588">
    <property type="entry name" value="YitT_membrane"/>
    <property type="match status" value="1"/>
</dbReference>
<dbReference type="PANTHER" id="PTHR33545">
    <property type="entry name" value="UPF0750 MEMBRANE PROTEIN YITT-RELATED"/>
    <property type="match status" value="1"/>
</dbReference>
<proteinExistence type="predicted"/>
<feature type="transmembrane region" description="Helical" evidence="7">
    <location>
        <begin position="238"/>
        <end position="257"/>
    </location>
</feature>